<keyword evidence="4" id="KW-1185">Reference proteome</keyword>
<evidence type="ECO:0000259" key="2">
    <source>
        <dbReference type="Pfam" id="PF12776"/>
    </source>
</evidence>
<evidence type="ECO:0000256" key="1">
    <source>
        <dbReference type="SAM" id="MobiDB-lite"/>
    </source>
</evidence>
<comment type="caution">
    <text evidence="3">The sequence shown here is derived from an EMBL/GenBank/DDBJ whole genome shotgun (WGS) entry which is preliminary data.</text>
</comment>
<gene>
    <name evidence="3" type="ORF">OLEA9_A004349</name>
</gene>
<dbReference type="Gramene" id="OE9A004349T1">
    <property type="protein sequence ID" value="OE9A004349C1"/>
    <property type="gene ID" value="OE9A004349"/>
</dbReference>
<dbReference type="EMBL" id="CACTIH010005428">
    <property type="protein sequence ID" value="CAA2991830.1"/>
    <property type="molecule type" value="Genomic_DNA"/>
</dbReference>
<feature type="region of interest" description="Disordered" evidence="1">
    <location>
        <begin position="48"/>
        <end position="71"/>
    </location>
</feature>
<dbReference type="PANTHER" id="PTHR47584">
    <property type="match status" value="1"/>
</dbReference>
<dbReference type="PANTHER" id="PTHR47584:SF17">
    <property type="entry name" value="MYB_SANT-LIKE DNA-BINDING DOMAIN PROTEIN"/>
    <property type="match status" value="1"/>
</dbReference>
<dbReference type="InterPro" id="IPR045026">
    <property type="entry name" value="LIMYB"/>
</dbReference>
<dbReference type="Proteomes" id="UP000594638">
    <property type="component" value="Unassembled WGS sequence"/>
</dbReference>
<dbReference type="Pfam" id="PF12776">
    <property type="entry name" value="Myb_DNA-bind_3"/>
    <property type="match status" value="1"/>
</dbReference>
<dbReference type="OrthoDB" id="4955136at2759"/>
<name>A0A8S0SHL2_OLEEU</name>
<sequence length="165" mass="18476">MKTPPLHDGADTTASLDDTALALDEVANINCCSVATIFEIFPGPTPNFGSHPHPNSSTSHGHHVDSKSGPRKHAQWIDYETQIFVAAYETVIADGHRNGKCFTTFRWQTLIHLFNTNFGHNWSKQRLKNRWDALRLKHKRFEELINSSGVAYDTSTGLISASAEW</sequence>
<feature type="domain" description="Myb/SANT-like" evidence="2">
    <location>
        <begin position="75"/>
        <end position="164"/>
    </location>
</feature>
<evidence type="ECO:0000313" key="3">
    <source>
        <dbReference type="EMBL" id="CAA2991830.1"/>
    </source>
</evidence>
<proteinExistence type="predicted"/>
<accession>A0A8S0SHL2</accession>
<reference evidence="3 4" key="1">
    <citation type="submission" date="2019-12" db="EMBL/GenBank/DDBJ databases">
        <authorList>
            <person name="Alioto T."/>
            <person name="Alioto T."/>
            <person name="Gomez Garrido J."/>
        </authorList>
    </citation>
    <scope>NUCLEOTIDE SEQUENCE [LARGE SCALE GENOMIC DNA]</scope>
</reference>
<protein>
    <recommendedName>
        <fullName evidence="2">Myb/SANT-like domain-containing protein</fullName>
    </recommendedName>
</protein>
<dbReference type="InterPro" id="IPR024752">
    <property type="entry name" value="Myb/SANT-like_dom"/>
</dbReference>
<evidence type="ECO:0000313" key="4">
    <source>
        <dbReference type="Proteomes" id="UP000594638"/>
    </source>
</evidence>
<dbReference type="AlphaFoldDB" id="A0A8S0SHL2"/>
<organism evidence="3 4">
    <name type="scientific">Olea europaea subsp. europaea</name>
    <dbReference type="NCBI Taxonomy" id="158383"/>
    <lineage>
        <taxon>Eukaryota</taxon>
        <taxon>Viridiplantae</taxon>
        <taxon>Streptophyta</taxon>
        <taxon>Embryophyta</taxon>
        <taxon>Tracheophyta</taxon>
        <taxon>Spermatophyta</taxon>
        <taxon>Magnoliopsida</taxon>
        <taxon>eudicotyledons</taxon>
        <taxon>Gunneridae</taxon>
        <taxon>Pentapetalae</taxon>
        <taxon>asterids</taxon>
        <taxon>lamiids</taxon>
        <taxon>Lamiales</taxon>
        <taxon>Oleaceae</taxon>
        <taxon>Oleeae</taxon>
        <taxon>Olea</taxon>
    </lineage>
</organism>